<dbReference type="Gene3D" id="3.40.50.1000">
    <property type="entry name" value="HAD superfamily/HAD-like"/>
    <property type="match status" value="2"/>
</dbReference>
<protein>
    <submittedName>
        <fullName evidence="1">TIGR01459 family HAD-type hydrolase</fullName>
    </submittedName>
</protein>
<keyword evidence="1" id="KW-0614">Plasmid</keyword>
<dbReference type="InterPro" id="IPR036412">
    <property type="entry name" value="HAD-like_sf"/>
</dbReference>
<accession>A0A975PC27</accession>
<organism evidence="1 2">
    <name type="scientific">Gemmobacter fulvus</name>
    <dbReference type="NCBI Taxonomy" id="2840474"/>
    <lineage>
        <taxon>Bacteria</taxon>
        <taxon>Pseudomonadati</taxon>
        <taxon>Pseudomonadota</taxon>
        <taxon>Alphaproteobacteria</taxon>
        <taxon>Rhodobacterales</taxon>
        <taxon>Paracoccaceae</taxon>
        <taxon>Gemmobacter</taxon>
    </lineage>
</organism>
<name>A0A975PC27_9RHOB</name>
<keyword evidence="2" id="KW-1185">Reference proteome</keyword>
<dbReference type="PANTHER" id="PTHR19288:SF90">
    <property type="entry name" value="OS08G0542600 PROTEIN"/>
    <property type="match status" value="1"/>
</dbReference>
<keyword evidence="1" id="KW-0378">Hydrolase</keyword>
<dbReference type="InterPro" id="IPR006356">
    <property type="entry name" value="HAD-SF_hydro_IIA_hyp3"/>
</dbReference>
<proteinExistence type="predicted"/>
<dbReference type="InterPro" id="IPR023214">
    <property type="entry name" value="HAD_sf"/>
</dbReference>
<reference evidence="1" key="1">
    <citation type="submission" date="2021-06" db="EMBL/GenBank/DDBJ databases">
        <authorList>
            <person name="Lee C.-S."/>
            <person name="Jin L."/>
        </authorList>
    </citation>
    <scope>NUCLEOTIDE SEQUENCE</scope>
    <source>
        <strain evidence="1">Con5</strain>
        <plasmid evidence="1">p2</plasmid>
    </source>
</reference>
<dbReference type="Pfam" id="PF13344">
    <property type="entry name" value="Hydrolase_6"/>
    <property type="match status" value="1"/>
</dbReference>
<dbReference type="Proteomes" id="UP000679352">
    <property type="component" value="Plasmid p2"/>
</dbReference>
<dbReference type="SUPFAM" id="SSF56784">
    <property type="entry name" value="HAD-like"/>
    <property type="match status" value="1"/>
</dbReference>
<dbReference type="GO" id="GO:0005737">
    <property type="term" value="C:cytoplasm"/>
    <property type="evidence" value="ECO:0007669"/>
    <property type="project" value="TreeGrafter"/>
</dbReference>
<dbReference type="InterPro" id="IPR006357">
    <property type="entry name" value="HAD-SF_hydro_IIA"/>
</dbReference>
<dbReference type="NCBIfam" id="TIGR01459">
    <property type="entry name" value="HAD-SF-IIA-hyp4"/>
    <property type="match status" value="1"/>
</dbReference>
<gene>
    <name evidence="1" type="ORF">KM031_19930</name>
</gene>
<evidence type="ECO:0000313" key="2">
    <source>
        <dbReference type="Proteomes" id="UP000679352"/>
    </source>
</evidence>
<dbReference type="RefSeq" id="WP_215505628.1">
    <property type="nucleotide sequence ID" value="NZ_CP076363.1"/>
</dbReference>
<geneLocation type="plasmid" evidence="1 2">
    <name>p2</name>
</geneLocation>
<dbReference type="AlphaFoldDB" id="A0A975PC27"/>
<dbReference type="GO" id="GO:0016791">
    <property type="term" value="F:phosphatase activity"/>
    <property type="evidence" value="ECO:0007669"/>
    <property type="project" value="TreeGrafter"/>
</dbReference>
<dbReference type="KEGG" id="gfu:KM031_19930"/>
<evidence type="ECO:0000313" key="1">
    <source>
        <dbReference type="EMBL" id="QWK92641.1"/>
    </source>
</evidence>
<sequence length="277" mass="29050">MKMTSLDALAARYEAFLIDQFGVLLNGAGRYPFAPGALARLAAFGKPVILLSNSGKRAGPNAQRLLDLGFARDSFRLVLSSGEAAFRALHHRAYAPGTPVWLHARDGDRSAIDGLAFAPVDTPAEARLLILAGSQADRLSLKDYETLLAPAAAKGTPLLCTNPDLEMLTPQGIRPGAGQIGALYQKLGGPVEFIGKPHPLIYAEAAPLLPGIAADRILCIGDSPAHDILGGKRAGHATALVRTGLHAEMPEADLAALCAAEGAMPDHLLPRFAFTEA</sequence>
<dbReference type="EMBL" id="CP076363">
    <property type="protein sequence ID" value="QWK92641.1"/>
    <property type="molecule type" value="Genomic_DNA"/>
</dbReference>
<dbReference type="PANTHER" id="PTHR19288">
    <property type="entry name" value="4-NITROPHENYLPHOSPHATASE-RELATED"/>
    <property type="match status" value="1"/>
</dbReference>
<dbReference type="Pfam" id="PF13242">
    <property type="entry name" value="Hydrolase_like"/>
    <property type="match status" value="1"/>
</dbReference>